<reference evidence="4 5" key="1">
    <citation type="submission" date="2011-04" db="EMBL/GenBank/DDBJ databases">
        <title>The Genome Sequence of Dysgonomonas gadei ATCC BAA-286.</title>
        <authorList>
            <consortium name="The Broad Institute Genome Sequencing Platform"/>
            <person name="Earl A."/>
            <person name="Ward D."/>
            <person name="Feldgarden M."/>
            <person name="Gevers D."/>
            <person name="Pudlo N."/>
            <person name="Martens E."/>
            <person name="Allen-Vercoe E."/>
            <person name="Young S.K."/>
            <person name="Zeng Q."/>
            <person name="Gargeya S."/>
            <person name="Fitzgerald M."/>
            <person name="Haas B."/>
            <person name="Abouelleil A."/>
            <person name="Alvarado L."/>
            <person name="Arachchi H.M."/>
            <person name="Berlin A."/>
            <person name="Brown A."/>
            <person name="Chapman S.B."/>
            <person name="Chen Z."/>
            <person name="Dunbar C."/>
            <person name="Freedman E."/>
            <person name="Gearin G."/>
            <person name="Gellesch M."/>
            <person name="Goldberg J."/>
            <person name="Griggs A."/>
            <person name="Gujja S."/>
            <person name="Heiman D."/>
            <person name="Howarth C."/>
            <person name="Larson L."/>
            <person name="Lui A."/>
            <person name="MacDonald P.J.P."/>
            <person name="Mehta T."/>
            <person name="Montmayeur A."/>
            <person name="Murphy C."/>
            <person name="Neiman D."/>
            <person name="Pearson M."/>
            <person name="Priest M."/>
            <person name="Roberts A."/>
            <person name="Saif S."/>
            <person name="Shea T."/>
            <person name="Shenoy N."/>
            <person name="Sisk P."/>
            <person name="Stolte C."/>
            <person name="Sykes S."/>
            <person name="Yandava C."/>
            <person name="Wortman J."/>
            <person name="Nusbaum C."/>
            <person name="Birren B."/>
        </authorList>
    </citation>
    <scope>NUCLEOTIDE SEQUENCE [LARGE SCALE GENOMIC DNA]</scope>
    <source>
        <strain evidence="4 5">ATCC BAA-286</strain>
    </source>
</reference>
<feature type="transmembrane region" description="Helical" evidence="1">
    <location>
        <begin position="21"/>
        <end position="42"/>
    </location>
</feature>
<feature type="domain" description="LiaF transmembrane" evidence="3">
    <location>
        <begin position="23"/>
        <end position="123"/>
    </location>
</feature>
<keyword evidence="1" id="KW-0812">Transmembrane</keyword>
<feature type="transmembrane region" description="Helical" evidence="1">
    <location>
        <begin position="73"/>
        <end position="93"/>
    </location>
</feature>
<evidence type="ECO:0000256" key="1">
    <source>
        <dbReference type="SAM" id="Phobius"/>
    </source>
</evidence>
<dbReference type="EMBL" id="ADLV01000025">
    <property type="protein sequence ID" value="EGK01637.1"/>
    <property type="molecule type" value="Genomic_DNA"/>
</dbReference>
<dbReference type="Pfam" id="PF22570">
    <property type="entry name" value="LiaF-TM"/>
    <property type="match status" value="1"/>
</dbReference>
<dbReference type="InterPro" id="IPR054331">
    <property type="entry name" value="LiaF_TM"/>
</dbReference>
<dbReference type="PANTHER" id="PTHR40763:SF5">
    <property type="entry name" value="MEMBRANE PROTEIN"/>
    <property type="match status" value="1"/>
</dbReference>
<dbReference type="Pfam" id="PF09922">
    <property type="entry name" value="LiaF-like_C"/>
    <property type="match status" value="1"/>
</dbReference>
<dbReference type="OrthoDB" id="129627at2"/>
<gene>
    <name evidence="4" type="ORF">HMPREF9455_02169</name>
</gene>
<proteinExistence type="predicted"/>
<accession>F5IYK2</accession>
<evidence type="ECO:0000313" key="4">
    <source>
        <dbReference type="EMBL" id="EGK01637.1"/>
    </source>
</evidence>
<protein>
    <submittedName>
        <fullName evidence="4">Uncharacterized protein</fullName>
    </submittedName>
</protein>
<keyword evidence="1" id="KW-0472">Membrane</keyword>
<dbReference type="Proteomes" id="UP000004913">
    <property type="component" value="Unassembled WGS sequence"/>
</dbReference>
<evidence type="ECO:0000259" key="3">
    <source>
        <dbReference type="Pfam" id="PF22570"/>
    </source>
</evidence>
<comment type="caution">
    <text evidence="4">The sequence shown here is derived from an EMBL/GenBank/DDBJ whole genome shotgun (WGS) entry which is preliminary data.</text>
</comment>
<dbReference type="eggNOG" id="COG4758">
    <property type="taxonomic scope" value="Bacteria"/>
</dbReference>
<keyword evidence="1" id="KW-1133">Transmembrane helix</keyword>
<feature type="transmembrane region" description="Helical" evidence="1">
    <location>
        <begin position="105"/>
        <end position="124"/>
    </location>
</feature>
<dbReference type="AlphaFoldDB" id="F5IYK2"/>
<evidence type="ECO:0000259" key="2">
    <source>
        <dbReference type="Pfam" id="PF09922"/>
    </source>
</evidence>
<organism evidence="4 5">
    <name type="scientific">Dysgonomonas gadei ATCC BAA-286</name>
    <dbReference type="NCBI Taxonomy" id="742766"/>
    <lineage>
        <taxon>Bacteria</taxon>
        <taxon>Pseudomonadati</taxon>
        <taxon>Bacteroidota</taxon>
        <taxon>Bacteroidia</taxon>
        <taxon>Bacteroidales</taxon>
        <taxon>Dysgonomonadaceae</taxon>
        <taxon>Dysgonomonas</taxon>
    </lineage>
</organism>
<feature type="transmembrane region" description="Helical" evidence="1">
    <location>
        <begin position="48"/>
        <end position="66"/>
    </location>
</feature>
<evidence type="ECO:0000313" key="5">
    <source>
        <dbReference type="Proteomes" id="UP000004913"/>
    </source>
</evidence>
<dbReference type="STRING" id="742766.HMPREF9455_02169"/>
<feature type="domain" description="Cell wall-active antibiotics response LiaF-like C-terminal" evidence="2">
    <location>
        <begin position="177"/>
        <end position="236"/>
    </location>
</feature>
<name>F5IYK2_9BACT</name>
<dbReference type="HOGENOM" id="CLU_075538_0_1_10"/>
<sequence length="265" mass="30128">MERNFKDKHLFKRGNSNGNGIGFALFLILFGGVYLFLNLGIIPTEYKRILISWQMLLIVLGIWTLLKRQYVGGFVLLAVGTFFIYPVLCNVFPEYFVRFDIDIKTYWPVLLIAGGILLVISRSFPSAKKSHRKEYKYESTNDHFNPAEQNSADYIDKNLMFGGSEQIVLSQNFKGGEANVMFGELIIDLRRANLSEFAGVLEANVMFGSIVIYIPSDWAVELKSNSLLGSFEDKRYHFSEKIRETGMPRLVIKGSAMFGSGEIRN</sequence>
<keyword evidence="5" id="KW-1185">Reference proteome</keyword>
<dbReference type="InterPro" id="IPR024425">
    <property type="entry name" value="LiaF-like_C"/>
</dbReference>
<dbReference type="PANTHER" id="PTHR40763">
    <property type="entry name" value="MEMBRANE PROTEIN-RELATED"/>
    <property type="match status" value="1"/>
</dbReference>
<dbReference type="RefSeq" id="WP_006799698.1">
    <property type="nucleotide sequence ID" value="NZ_GL891983.1"/>
</dbReference>